<dbReference type="SUPFAM" id="SSF55718">
    <property type="entry name" value="SCP-like"/>
    <property type="match status" value="1"/>
</dbReference>
<protein>
    <submittedName>
        <fullName evidence="2">SCP2 sterol-binding domain-containing protein</fullName>
    </submittedName>
</protein>
<organism evidence="2 3">
    <name type="scientific">Evansella alkalicola</name>
    <dbReference type="NCBI Taxonomy" id="745819"/>
    <lineage>
        <taxon>Bacteria</taxon>
        <taxon>Bacillati</taxon>
        <taxon>Bacillota</taxon>
        <taxon>Bacilli</taxon>
        <taxon>Bacillales</taxon>
        <taxon>Bacillaceae</taxon>
        <taxon>Evansella</taxon>
    </lineage>
</organism>
<proteinExistence type="predicted"/>
<dbReference type="RefSeq" id="WP_140354892.1">
    <property type="nucleotide sequence ID" value="NZ_JAHQCR010000063.1"/>
</dbReference>
<dbReference type="PANTHER" id="PTHR10094">
    <property type="entry name" value="STEROL CARRIER PROTEIN 2 SCP-2 FAMILY PROTEIN"/>
    <property type="match status" value="1"/>
</dbReference>
<accession>A0ABS6JWY8</accession>
<keyword evidence="3" id="KW-1185">Reference proteome</keyword>
<sequence length="108" mass="12578">MSVKDMFQDLLDKMKEDPSHLGDMNVIYQFNLSGTDVVYQLKIENKEVDFVKEEKYDPKITIEMNEENFKKLVEGNLNPTMAYMSGKLKVRGDLSLALKLHSLLKKYQ</sequence>
<dbReference type="Pfam" id="PF02036">
    <property type="entry name" value="SCP2"/>
    <property type="match status" value="1"/>
</dbReference>
<dbReference type="PANTHER" id="PTHR10094:SF25">
    <property type="entry name" value="SCP2 STEROL-BINDING DOMAIN-CONTAINING PROTEIN 1"/>
    <property type="match status" value="1"/>
</dbReference>
<evidence type="ECO:0000313" key="3">
    <source>
        <dbReference type="Proteomes" id="UP000790580"/>
    </source>
</evidence>
<feature type="domain" description="SCP2" evidence="1">
    <location>
        <begin position="7"/>
        <end position="105"/>
    </location>
</feature>
<dbReference type="EMBL" id="JAHQCR010000063">
    <property type="protein sequence ID" value="MBU9722905.1"/>
    <property type="molecule type" value="Genomic_DNA"/>
</dbReference>
<evidence type="ECO:0000259" key="1">
    <source>
        <dbReference type="Pfam" id="PF02036"/>
    </source>
</evidence>
<comment type="caution">
    <text evidence="2">The sequence shown here is derived from an EMBL/GenBank/DDBJ whole genome shotgun (WGS) entry which is preliminary data.</text>
</comment>
<dbReference type="InterPro" id="IPR003033">
    <property type="entry name" value="SCP2_sterol-bd_dom"/>
</dbReference>
<dbReference type="InterPro" id="IPR036527">
    <property type="entry name" value="SCP2_sterol-bd_dom_sf"/>
</dbReference>
<evidence type="ECO:0000313" key="2">
    <source>
        <dbReference type="EMBL" id="MBU9722905.1"/>
    </source>
</evidence>
<reference evidence="2 3" key="1">
    <citation type="submission" date="2021-06" db="EMBL/GenBank/DDBJ databases">
        <title>Bacillus sp. RD4P76, an endophyte from a halophyte.</title>
        <authorList>
            <person name="Sun J.-Q."/>
        </authorList>
    </citation>
    <scope>NUCLEOTIDE SEQUENCE [LARGE SCALE GENOMIC DNA]</scope>
    <source>
        <strain evidence="2 3">JCM 17098</strain>
    </source>
</reference>
<name>A0ABS6JWY8_9BACI</name>
<dbReference type="Proteomes" id="UP000790580">
    <property type="component" value="Unassembled WGS sequence"/>
</dbReference>
<gene>
    <name evidence="2" type="ORF">KS407_15920</name>
</gene>
<dbReference type="Gene3D" id="3.30.1050.10">
    <property type="entry name" value="SCP2 sterol-binding domain"/>
    <property type="match status" value="1"/>
</dbReference>